<dbReference type="GO" id="GO:0004222">
    <property type="term" value="F:metalloendopeptidase activity"/>
    <property type="evidence" value="ECO:0007669"/>
    <property type="project" value="UniProtKB-UniRule"/>
</dbReference>
<accession>A0A9X6RNX3</accession>
<evidence type="ECO:0000256" key="2">
    <source>
        <dbReference type="ARBA" id="ARBA00022723"/>
    </source>
</evidence>
<protein>
    <recommendedName>
        <fullName evidence="7">Metalloendopeptidase</fullName>
        <ecNumber evidence="7">3.4.24.-</ecNumber>
    </recommendedName>
</protein>
<dbReference type="Proteomes" id="UP000192578">
    <property type="component" value="Unassembled WGS sequence"/>
</dbReference>
<dbReference type="EC" id="3.4.24.-" evidence="7"/>
<name>A0A9X6RNX3_HYPEX</name>
<dbReference type="Pfam" id="PF01400">
    <property type="entry name" value="Astacin"/>
    <property type="match status" value="1"/>
</dbReference>
<evidence type="ECO:0000256" key="4">
    <source>
        <dbReference type="ARBA" id="ARBA00022833"/>
    </source>
</evidence>
<dbReference type="GO" id="GO:0008270">
    <property type="term" value="F:zinc ion binding"/>
    <property type="evidence" value="ECO:0007669"/>
    <property type="project" value="UniProtKB-UniRule"/>
</dbReference>
<dbReference type="AlphaFoldDB" id="A0A9X6RNX3"/>
<keyword evidence="1 7" id="KW-0645">Protease</keyword>
<organism evidence="10 11">
    <name type="scientific">Hypsibius exemplaris</name>
    <name type="common">Freshwater tardigrade</name>
    <dbReference type="NCBI Taxonomy" id="2072580"/>
    <lineage>
        <taxon>Eukaryota</taxon>
        <taxon>Metazoa</taxon>
        <taxon>Ecdysozoa</taxon>
        <taxon>Tardigrada</taxon>
        <taxon>Eutardigrada</taxon>
        <taxon>Parachela</taxon>
        <taxon>Hypsibioidea</taxon>
        <taxon>Hypsibiidae</taxon>
        <taxon>Hypsibius</taxon>
    </lineage>
</organism>
<feature type="region of interest" description="Disordered" evidence="8">
    <location>
        <begin position="1"/>
        <end position="26"/>
    </location>
</feature>
<keyword evidence="4 6" id="KW-0862">Zinc</keyword>
<dbReference type="PRINTS" id="PR00480">
    <property type="entry name" value="ASTACIN"/>
</dbReference>
<evidence type="ECO:0000256" key="1">
    <source>
        <dbReference type="ARBA" id="ARBA00022670"/>
    </source>
</evidence>
<dbReference type="PROSITE" id="PS51864">
    <property type="entry name" value="ASTACIN"/>
    <property type="match status" value="1"/>
</dbReference>
<keyword evidence="5 7" id="KW-0482">Metalloprotease</keyword>
<dbReference type="InterPro" id="IPR006026">
    <property type="entry name" value="Peptidase_Metallo"/>
</dbReference>
<proteinExistence type="predicted"/>
<feature type="binding site" evidence="6">
    <location>
        <position position="247"/>
    </location>
    <ligand>
        <name>Zn(2+)</name>
        <dbReference type="ChEBI" id="CHEBI:29105"/>
        <note>catalytic</note>
    </ligand>
</feature>
<dbReference type="InterPro" id="IPR001506">
    <property type="entry name" value="Peptidase_M12A"/>
</dbReference>
<evidence type="ECO:0000256" key="5">
    <source>
        <dbReference type="ARBA" id="ARBA00023049"/>
    </source>
</evidence>
<dbReference type="SUPFAM" id="SSF55486">
    <property type="entry name" value="Metalloproteases ('zincins'), catalytic domain"/>
    <property type="match status" value="1"/>
</dbReference>
<keyword evidence="11" id="KW-1185">Reference proteome</keyword>
<dbReference type="OrthoDB" id="291007at2759"/>
<keyword evidence="2 6" id="KW-0479">Metal-binding</keyword>
<dbReference type="GO" id="GO:0006508">
    <property type="term" value="P:proteolysis"/>
    <property type="evidence" value="ECO:0007669"/>
    <property type="project" value="UniProtKB-KW"/>
</dbReference>
<feature type="binding site" evidence="6">
    <location>
        <position position="251"/>
    </location>
    <ligand>
        <name>Zn(2+)</name>
        <dbReference type="ChEBI" id="CHEBI:29105"/>
        <note>catalytic</note>
    </ligand>
</feature>
<evidence type="ECO:0000256" key="6">
    <source>
        <dbReference type="PROSITE-ProRule" id="PRU01211"/>
    </source>
</evidence>
<dbReference type="Gene3D" id="3.40.390.10">
    <property type="entry name" value="Collagenase (Catalytic Domain)"/>
    <property type="match status" value="1"/>
</dbReference>
<sequence length="677" mass="75439">MELGESRGSSEAEDYPDDSYTASQNLSSTSLDPEFLASMDPLARQYFLNERDKSGNAEHLDHYSRYIPNKYADLTLFNIRPDVTKPLPMQGEFEFWFLEDRSVKLEKCIQCRDYFRKEGVVPRIPFDAVLVTRLPQFFLKNGVETSSGQFKPVDVFNDKTARWKSGVIPYNVSEKFSKAERELIEGTLKATSVATDGCIRFVPWTLQADYLSIIRGFACFSSVGFQGELQLLSLRNGCVENSGVIQHVLMHALGFYHENARVDRDDFVTLNEDNIDPAVLKDSFGKYVSSKQDELPYDITSITHYPFNVFAVDPALPTIVPKLRGGTIGQTDGLSDLDVLKIRKAYGCTGKSTSSKWTSTPSSQQPDTIDTTMAASNDGDLLKNITPDLPDNIPITTPTAAVAAMFHHPTFLMNRVAPEKCLGVNTDNCRIGKKSNNCADGLGLIATCTADASNIEIQYFFTKIQRLNASRGLEVTIHGKRDFKQNFFDPVADILIILIVADYPDFSLSALRELVLPTITHIGLSNCSNVVIRTDDLLFYPRLTMFILAKSTVKDIEKGAFESLQFLKQVTFDTGYRADRPMTKAVREHLRLLHCDCSYDWLRVFLKKNPQLIAAKRVGEVHRFGGILSNSFKQRDIYVPVDCLKANLLGAPDQTEFSINVDCPGEGNAASGGAAEG</sequence>
<evidence type="ECO:0000256" key="7">
    <source>
        <dbReference type="RuleBase" id="RU361183"/>
    </source>
</evidence>
<dbReference type="PANTHER" id="PTHR10127:SF780">
    <property type="entry name" value="METALLOENDOPEPTIDASE"/>
    <property type="match status" value="1"/>
</dbReference>
<comment type="cofactor">
    <cofactor evidence="6 7">
        <name>Zn(2+)</name>
        <dbReference type="ChEBI" id="CHEBI:29105"/>
    </cofactor>
    <text evidence="6 7">Binds 1 zinc ion per subunit.</text>
</comment>
<feature type="compositionally biased region" description="Basic and acidic residues" evidence="8">
    <location>
        <begin position="1"/>
        <end position="10"/>
    </location>
</feature>
<reference evidence="11" key="1">
    <citation type="submission" date="2017-01" db="EMBL/GenBank/DDBJ databases">
        <title>Comparative genomics of anhydrobiosis in the tardigrade Hypsibius dujardini.</title>
        <authorList>
            <person name="Yoshida Y."/>
            <person name="Koutsovoulos G."/>
            <person name="Laetsch D."/>
            <person name="Stevens L."/>
            <person name="Kumar S."/>
            <person name="Horikawa D."/>
            <person name="Ishino K."/>
            <person name="Komine S."/>
            <person name="Tomita M."/>
            <person name="Blaxter M."/>
            <person name="Arakawa K."/>
        </authorList>
    </citation>
    <scope>NUCLEOTIDE SEQUENCE [LARGE SCALE GENOMIC DNA]</scope>
    <source>
        <strain evidence="11">Z151</strain>
    </source>
</reference>
<comment type="caution">
    <text evidence="6">Lacks conserved residue(s) required for the propagation of feature annotation.</text>
</comment>
<dbReference type="InterPro" id="IPR024079">
    <property type="entry name" value="MetalloPept_cat_dom_sf"/>
</dbReference>
<keyword evidence="3 7" id="KW-0378">Hydrolase</keyword>
<evidence type="ECO:0000313" key="11">
    <source>
        <dbReference type="Proteomes" id="UP000192578"/>
    </source>
</evidence>
<evidence type="ECO:0000256" key="8">
    <source>
        <dbReference type="SAM" id="MobiDB-lite"/>
    </source>
</evidence>
<comment type="caution">
    <text evidence="10">The sequence shown here is derived from an EMBL/GenBank/DDBJ whole genome shotgun (WGS) entry which is preliminary data.</text>
</comment>
<evidence type="ECO:0000313" key="10">
    <source>
        <dbReference type="EMBL" id="OWA54096.1"/>
    </source>
</evidence>
<dbReference type="EMBL" id="MTYJ01000370">
    <property type="protein sequence ID" value="OWA54096.1"/>
    <property type="molecule type" value="Genomic_DNA"/>
</dbReference>
<feature type="domain" description="Peptidase M12A" evidence="9">
    <location>
        <begin position="154"/>
        <end position="349"/>
    </location>
</feature>
<dbReference type="PANTHER" id="PTHR10127">
    <property type="entry name" value="DISCOIDIN, CUB, EGF, LAMININ , AND ZINC METALLOPROTEASE DOMAIN CONTAINING"/>
    <property type="match status" value="1"/>
</dbReference>
<evidence type="ECO:0000259" key="9">
    <source>
        <dbReference type="PROSITE" id="PS51864"/>
    </source>
</evidence>
<feature type="binding site" evidence="6">
    <location>
        <position position="257"/>
    </location>
    <ligand>
        <name>Zn(2+)</name>
        <dbReference type="ChEBI" id="CHEBI:29105"/>
        <note>catalytic</note>
    </ligand>
</feature>
<gene>
    <name evidence="10" type="ORF">BV898_18514</name>
</gene>
<evidence type="ECO:0000256" key="3">
    <source>
        <dbReference type="ARBA" id="ARBA00022801"/>
    </source>
</evidence>
<dbReference type="SMART" id="SM00235">
    <property type="entry name" value="ZnMc"/>
    <property type="match status" value="1"/>
</dbReference>